<sequence>MRRSNFPRARPWHPSNVSKFLLKISYFALGTVLGGKGVEDLWYTLHRASPKYYLVSVKSSRRTPIRASMSAVASSEYKSMWAFFCELVRVVRPRAILVPIDPFYCRRMRRAVKVPLGISGTGHGKLQESVLVFLILLLGIYNAGGSADASALLLRQFRQTENLVESLAKSLKDLVQSSKSWNASTNSFFVKVTSKDESLSSFHHTADSLEETGVHKVISSFIYRVASVTKIFTVLALLLQNNLVLDDPASKYVPEMFRIKHYKERKLRRKYAFDLATSLVFEALRALGFLEAPPMPGAPVYDTADTRPKTYIEFSESLKDNILTWKPGQRAANSNSGFTILGFVLENLTSIKFKETILLPPDRGSELMSIPSETMALGSYTTPEDLAMFVRSILRHDLLSSPRTDLQIKPTSSTEFQTRRPPPQPVDVYTKAGDSVLHATYIVTIPDYDVRITVDVAGPDGYETGRDLLILMDQGVVRYFESPADEWARNKYISEYTNEEDSFFLAFNQGPIINLTE</sequence>
<evidence type="ECO:0000259" key="2">
    <source>
        <dbReference type="Pfam" id="PF00144"/>
    </source>
</evidence>
<feature type="domain" description="Beta-lactamase-related" evidence="2">
    <location>
        <begin position="222"/>
        <end position="454"/>
    </location>
</feature>
<dbReference type="InterPro" id="IPR012338">
    <property type="entry name" value="Beta-lactam/transpept-like"/>
</dbReference>
<protein>
    <recommendedName>
        <fullName evidence="2">Beta-lactamase-related domain-containing protein</fullName>
    </recommendedName>
</protein>
<comment type="similarity">
    <text evidence="1">Belongs to the beta-lactamase family.</text>
</comment>
<evidence type="ECO:0000313" key="4">
    <source>
        <dbReference type="Proteomes" id="UP000287124"/>
    </source>
</evidence>
<keyword evidence="4" id="KW-1185">Reference proteome</keyword>
<proteinExistence type="inferred from homology"/>
<dbReference type="Pfam" id="PF00144">
    <property type="entry name" value="Beta-lactamase"/>
    <property type="match status" value="1"/>
</dbReference>
<dbReference type="PANTHER" id="PTHR22935">
    <property type="entry name" value="PENICILLIN-BINDING PROTEIN"/>
    <property type="match status" value="1"/>
</dbReference>
<accession>A0A430LJ66</accession>
<name>A0A430LJ66_9HYPO</name>
<dbReference type="InterPro" id="IPR051478">
    <property type="entry name" value="Beta-lactamase-like_AB/R"/>
</dbReference>
<evidence type="ECO:0000313" key="3">
    <source>
        <dbReference type="EMBL" id="RTE75752.1"/>
    </source>
</evidence>
<comment type="caution">
    <text evidence="3">The sequence shown here is derived from an EMBL/GenBank/DDBJ whole genome shotgun (WGS) entry which is preliminary data.</text>
</comment>
<dbReference type="Gene3D" id="3.40.710.10">
    <property type="entry name" value="DD-peptidase/beta-lactamase superfamily"/>
    <property type="match status" value="1"/>
</dbReference>
<dbReference type="EMBL" id="MIKF01000176">
    <property type="protein sequence ID" value="RTE75752.1"/>
    <property type="molecule type" value="Genomic_DNA"/>
</dbReference>
<organism evidence="3 4">
    <name type="scientific">Fusarium euwallaceae</name>
    <dbReference type="NCBI Taxonomy" id="1147111"/>
    <lineage>
        <taxon>Eukaryota</taxon>
        <taxon>Fungi</taxon>
        <taxon>Dikarya</taxon>
        <taxon>Ascomycota</taxon>
        <taxon>Pezizomycotina</taxon>
        <taxon>Sordariomycetes</taxon>
        <taxon>Hypocreomycetidae</taxon>
        <taxon>Hypocreales</taxon>
        <taxon>Nectriaceae</taxon>
        <taxon>Fusarium</taxon>
        <taxon>Fusarium solani species complex</taxon>
    </lineage>
</organism>
<dbReference type="InterPro" id="IPR001466">
    <property type="entry name" value="Beta-lactam-related"/>
</dbReference>
<dbReference type="AlphaFoldDB" id="A0A430LJ66"/>
<dbReference type="PANTHER" id="PTHR22935:SF95">
    <property type="entry name" value="BETA-LACTAMASE-LIKE 1-RELATED"/>
    <property type="match status" value="1"/>
</dbReference>
<gene>
    <name evidence="3" type="ORF">BHE90_009814</name>
</gene>
<evidence type="ECO:0000256" key="1">
    <source>
        <dbReference type="ARBA" id="ARBA00038473"/>
    </source>
</evidence>
<dbReference type="Proteomes" id="UP000287124">
    <property type="component" value="Unassembled WGS sequence"/>
</dbReference>
<dbReference type="SUPFAM" id="SSF56601">
    <property type="entry name" value="beta-lactamase/transpeptidase-like"/>
    <property type="match status" value="1"/>
</dbReference>
<reference evidence="3 4" key="1">
    <citation type="submission" date="2017-06" db="EMBL/GenBank/DDBJ databases">
        <title>Comparative genomic analysis of Ambrosia Fusariam Clade fungi.</title>
        <authorList>
            <person name="Stajich J.E."/>
            <person name="Carrillo J."/>
            <person name="Kijimoto T."/>
            <person name="Eskalen A."/>
            <person name="O'Donnell K."/>
            <person name="Kasson M."/>
        </authorList>
    </citation>
    <scope>NUCLEOTIDE SEQUENCE [LARGE SCALE GENOMIC DNA]</scope>
    <source>
        <strain evidence="3 4">UCR1854</strain>
    </source>
</reference>